<organism evidence="2 3">
    <name type="scientific">Actinopolyspora mzabensis</name>
    <dbReference type="NCBI Taxonomy" id="995066"/>
    <lineage>
        <taxon>Bacteria</taxon>
        <taxon>Bacillati</taxon>
        <taxon>Actinomycetota</taxon>
        <taxon>Actinomycetes</taxon>
        <taxon>Actinopolysporales</taxon>
        <taxon>Actinopolysporaceae</taxon>
        <taxon>Actinopolyspora</taxon>
    </lineage>
</organism>
<dbReference type="EMBL" id="FNFM01000002">
    <property type="protein sequence ID" value="SDJ81760.1"/>
    <property type="molecule type" value="Genomic_DNA"/>
</dbReference>
<feature type="compositionally biased region" description="Basic and acidic residues" evidence="1">
    <location>
        <begin position="90"/>
        <end position="101"/>
    </location>
</feature>
<feature type="region of interest" description="Disordered" evidence="1">
    <location>
        <begin position="72"/>
        <end position="107"/>
    </location>
</feature>
<evidence type="ECO:0000313" key="2">
    <source>
        <dbReference type="EMBL" id="SDJ81760.1"/>
    </source>
</evidence>
<evidence type="ECO:0000256" key="1">
    <source>
        <dbReference type="SAM" id="MobiDB-lite"/>
    </source>
</evidence>
<reference evidence="3" key="1">
    <citation type="submission" date="2016-10" db="EMBL/GenBank/DDBJ databases">
        <authorList>
            <person name="Varghese N."/>
            <person name="Submissions S."/>
        </authorList>
    </citation>
    <scope>NUCLEOTIDE SEQUENCE [LARGE SCALE GENOMIC DNA]</scope>
    <source>
        <strain evidence="3">DSM 45460</strain>
    </source>
</reference>
<name>A0A1G8WW17_ACTMZ</name>
<gene>
    <name evidence="2" type="ORF">SAMN04487820_102226</name>
</gene>
<accession>A0A1G8WW17</accession>
<protein>
    <submittedName>
        <fullName evidence="2">Uncharacterized protein</fullName>
    </submittedName>
</protein>
<dbReference type="AlphaFoldDB" id="A0A1G8WW17"/>
<sequence length="216" mass="23193">MASRSADHSFWHLGGLSGRMCSVPVPPLGPVVEGHPSRRFPIVARSVTEFHPSVFAARSVVRLGFGDHGRFGRSTRSDRSGSGTGAHPWVLRESRGTDDRVGGATTARSSPAIAREFGPASGRAFGWLWGSLLRAGSTLCMCSQIATVGGVVLPDSFRGISARDYRWRWHTPPEVTPSWSVLRPTGCHVVQRGGCRCALPPATHESNSRQVEGEPA</sequence>
<evidence type="ECO:0000313" key="3">
    <source>
        <dbReference type="Proteomes" id="UP000199213"/>
    </source>
</evidence>
<dbReference type="Proteomes" id="UP000199213">
    <property type="component" value="Unassembled WGS sequence"/>
</dbReference>
<keyword evidence="3" id="KW-1185">Reference proteome</keyword>
<proteinExistence type="predicted"/>